<evidence type="ECO:0000313" key="2">
    <source>
        <dbReference type="EMBL" id="GEQ36041.1"/>
    </source>
</evidence>
<dbReference type="AlphaFoldDB" id="A0AAV3W9E8"/>
<protein>
    <submittedName>
        <fullName evidence="2">Phage protein</fullName>
    </submittedName>
</protein>
<sequence length="143" mass="17280">MIKIKFQWLKNYIELEEQIVYLKWNINKSKKELFRWVEGDLTDVMLTKDSDGSKLEKVIEELEEQLTEQEQLKESLVLVVDTFKGIEHKILKLKYIEGKSLESISEELSYSPGYIRQKHAELRRRLEFLEEYEAYKFKLNQMK</sequence>
<gene>
    <name evidence="2" type="ORF">M132T_15490</name>
</gene>
<dbReference type="EMBL" id="BKBI01000010">
    <property type="protein sequence ID" value="GEQ36041.1"/>
    <property type="molecule type" value="Genomic_DNA"/>
</dbReference>
<comment type="caution">
    <text evidence="2">The sequence shown here is derived from an EMBL/GenBank/DDBJ whole genome shotgun (WGS) entry which is preliminary data.</text>
</comment>
<reference evidence="2" key="1">
    <citation type="submission" date="2019-08" db="EMBL/GenBank/DDBJ databases">
        <title>Marinilactibacillus psychrotolerans M13-2T whole genome sequencing project.</title>
        <authorList>
            <person name="Ishikawa M."/>
            <person name="Suzuki T."/>
            <person name="Matsutani M."/>
        </authorList>
    </citation>
    <scope>NUCLEOTIDE SEQUENCE</scope>
    <source>
        <strain evidence="2">M13-2T</strain>
    </source>
</reference>
<dbReference type="Proteomes" id="UP000887127">
    <property type="component" value="Unassembled WGS sequence"/>
</dbReference>
<dbReference type="Gene3D" id="1.20.140.160">
    <property type="match status" value="1"/>
</dbReference>
<name>A0AAV3W9E8_9LACT</name>
<evidence type="ECO:0000313" key="3">
    <source>
        <dbReference type="Proteomes" id="UP000887127"/>
    </source>
</evidence>
<keyword evidence="1" id="KW-0175">Coiled coil</keyword>
<dbReference type="SUPFAM" id="SSF88659">
    <property type="entry name" value="Sigma3 and sigma4 domains of RNA polymerase sigma factors"/>
    <property type="match status" value="1"/>
</dbReference>
<feature type="coiled-coil region" evidence="1">
    <location>
        <begin position="52"/>
        <end position="79"/>
    </location>
</feature>
<proteinExistence type="predicted"/>
<dbReference type="RefSeq" id="WP_091761342.1">
    <property type="nucleotide sequence ID" value="NZ_BKBI01000010.1"/>
</dbReference>
<evidence type="ECO:0000256" key="1">
    <source>
        <dbReference type="SAM" id="Coils"/>
    </source>
</evidence>
<organism evidence="2 3">
    <name type="scientific">Marinilactibacillus psychrotolerans</name>
    <dbReference type="NCBI Taxonomy" id="191770"/>
    <lineage>
        <taxon>Bacteria</taxon>
        <taxon>Bacillati</taxon>
        <taxon>Bacillota</taxon>
        <taxon>Bacilli</taxon>
        <taxon>Lactobacillales</taxon>
        <taxon>Carnobacteriaceae</taxon>
        <taxon>Marinilactibacillus</taxon>
    </lineage>
</organism>
<accession>A0AAV3W9E8</accession>
<dbReference type="InterPro" id="IPR013324">
    <property type="entry name" value="RNA_pol_sigma_r3/r4-like"/>
</dbReference>